<evidence type="ECO:0000256" key="16">
    <source>
        <dbReference type="PROSITE-ProRule" id="PRU00209"/>
    </source>
</evidence>
<feature type="binding site" evidence="15">
    <location>
        <position position="466"/>
    </location>
    <ligand>
        <name>Mg(2+)</name>
        <dbReference type="ChEBI" id="CHEBI:18420"/>
        <note>shared with alpha subunit</note>
    </ligand>
</feature>
<comment type="similarity">
    <text evidence="2 15">Belongs to the phenylalanyl-tRNA synthetase beta subunit family. Type 1 subfamily.</text>
</comment>
<dbReference type="InterPro" id="IPR045060">
    <property type="entry name" value="Phe-tRNA-ligase_IIc_bsu"/>
</dbReference>
<feature type="domain" description="FDX-ACB" evidence="18">
    <location>
        <begin position="703"/>
        <end position="796"/>
    </location>
</feature>
<evidence type="ECO:0000256" key="11">
    <source>
        <dbReference type="ARBA" id="ARBA00022884"/>
    </source>
</evidence>
<dbReference type="Pfam" id="PF17759">
    <property type="entry name" value="tRNA_synthFbeta"/>
    <property type="match status" value="1"/>
</dbReference>
<gene>
    <name evidence="15" type="primary">pheT</name>
    <name evidence="20" type="ORF">EDD79_100774</name>
</gene>
<dbReference type="FunFam" id="2.40.50.140:FF:000045">
    <property type="entry name" value="Phenylalanine--tRNA ligase beta subunit"/>
    <property type="match status" value="1"/>
</dbReference>
<keyword evidence="13 15" id="KW-0030">Aminoacyl-tRNA synthetase</keyword>
<keyword evidence="11 16" id="KW-0694">RNA-binding</keyword>
<dbReference type="SMART" id="SM00896">
    <property type="entry name" value="FDX-ACB"/>
    <property type="match status" value="1"/>
</dbReference>
<dbReference type="Pfam" id="PF03147">
    <property type="entry name" value="FDX-ACB"/>
    <property type="match status" value="1"/>
</dbReference>
<dbReference type="SUPFAM" id="SSF56037">
    <property type="entry name" value="PheT/TilS domain"/>
    <property type="match status" value="1"/>
</dbReference>
<evidence type="ECO:0000256" key="8">
    <source>
        <dbReference type="ARBA" id="ARBA00022741"/>
    </source>
</evidence>
<evidence type="ECO:0000256" key="7">
    <source>
        <dbReference type="ARBA" id="ARBA00022723"/>
    </source>
</evidence>
<proteinExistence type="inferred from homology"/>
<dbReference type="InterPro" id="IPR036690">
    <property type="entry name" value="Fdx_antiC-bd_sf"/>
</dbReference>
<feature type="domain" description="B5" evidence="19">
    <location>
        <begin position="407"/>
        <end position="482"/>
    </location>
</feature>
<dbReference type="HAMAP" id="MF_00283">
    <property type="entry name" value="Phe_tRNA_synth_beta1"/>
    <property type="match status" value="1"/>
</dbReference>
<keyword evidence="10 15" id="KW-0460">Magnesium</keyword>
<dbReference type="PROSITE" id="PS50886">
    <property type="entry name" value="TRBD"/>
    <property type="match status" value="1"/>
</dbReference>
<dbReference type="InterPro" id="IPR005121">
    <property type="entry name" value="Fdx_antiC-bd"/>
</dbReference>
<organism evidence="20 21">
    <name type="scientific">Serpentinicella alkaliphila</name>
    <dbReference type="NCBI Taxonomy" id="1734049"/>
    <lineage>
        <taxon>Bacteria</taxon>
        <taxon>Bacillati</taxon>
        <taxon>Bacillota</taxon>
        <taxon>Clostridia</taxon>
        <taxon>Peptostreptococcales</taxon>
        <taxon>Natronincolaceae</taxon>
        <taxon>Serpentinicella</taxon>
    </lineage>
</organism>
<dbReference type="GO" id="GO:0005524">
    <property type="term" value="F:ATP binding"/>
    <property type="evidence" value="ECO:0007669"/>
    <property type="project" value="UniProtKB-UniRule"/>
</dbReference>
<evidence type="ECO:0000259" key="17">
    <source>
        <dbReference type="PROSITE" id="PS50886"/>
    </source>
</evidence>
<dbReference type="InterPro" id="IPR002547">
    <property type="entry name" value="tRNA-bd_dom"/>
</dbReference>
<feature type="domain" description="TRNA-binding" evidence="17">
    <location>
        <begin position="39"/>
        <end position="153"/>
    </location>
</feature>
<dbReference type="GO" id="GO:0004826">
    <property type="term" value="F:phenylalanine-tRNA ligase activity"/>
    <property type="evidence" value="ECO:0007669"/>
    <property type="project" value="UniProtKB-UniRule"/>
</dbReference>
<evidence type="ECO:0000256" key="2">
    <source>
        <dbReference type="ARBA" id="ARBA00008653"/>
    </source>
</evidence>
<dbReference type="SUPFAM" id="SSF46955">
    <property type="entry name" value="Putative DNA-binding domain"/>
    <property type="match status" value="1"/>
</dbReference>
<dbReference type="GO" id="GO:0009328">
    <property type="term" value="C:phenylalanine-tRNA ligase complex"/>
    <property type="evidence" value="ECO:0007669"/>
    <property type="project" value="TreeGrafter"/>
</dbReference>
<dbReference type="GO" id="GO:0016740">
    <property type="term" value="F:transferase activity"/>
    <property type="evidence" value="ECO:0007669"/>
    <property type="project" value="UniProtKB-ARBA"/>
</dbReference>
<evidence type="ECO:0000256" key="13">
    <source>
        <dbReference type="ARBA" id="ARBA00023146"/>
    </source>
</evidence>
<dbReference type="PANTHER" id="PTHR10947:SF0">
    <property type="entry name" value="PHENYLALANINE--TRNA LIGASE BETA SUBUNIT"/>
    <property type="match status" value="1"/>
</dbReference>
<dbReference type="InterPro" id="IPR045864">
    <property type="entry name" value="aa-tRNA-synth_II/BPL/LPL"/>
</dbReference>
<evidence type="ECO:0000313" key="21">
    <source>
        <dbReference type="Proteomes" id="UP000295504"/>
    </source>
</evidence>
<dbReference type="InterPro" id="IPR020825">
    <property type="entry name" value="Phe-tRNA_synthase-like_B3/B4"/>
</dbReference>
<dbReference type="SMART" id="SM00874">
    <property type="entry name" value="B5"/>
    <property type="match status" value="1"/>
</dbReference>
<dbReference type="FunFam" id="3.30.70.380:FF:000001">
    <property type="entry name" value="Phenylalanine--tRNA ligase beta subunit"/>
    <property type="match status" value="1"/>
</dbReference>
<dbReference type="Gene3D" id="2.40.50.140">
    <property type="entry name" value="Nucleic acid-binding proteins"/>
    <property type="match status" value="1"/>
</dbReference>
<dbReference type="SUPFAM" id="SSF50249">
    <property type="entry name" value="Nucleic acid-binding proteins"/>
    <property type="match status" value="1"/>
</dbReference>
<feature type="binding site" evidence="15">
    <location>
        <position position="460"/>
    </location>
    <ligand>
        <name>Mg(2+)</name>
        <dbReference type="ChEBI" id="CHEBI:18420"/>
        <note>shared with alpha subunit</note>
    </ligand>
</feature>
<comment type="subunit">
    <text evidence="3 15">Tetramer of two alpha and two beta subunits.</text>
</comment>
<dbReference type="InterPro" id="IPR005146">
    <property type="entry name" value="B3/B4_tRNA-bd"/>
</dbReference>
<dbReference type="SMART" id="SM00873">
    <property type="entry name" value="B3_4"/>
    <property type="match status" value="1"/>
</dbReference>
<keyword evidence="6 15" id="KW-0436">Ligase</keyword>
<comment type="caution">
    <text evidence="20">The sequence shown here is derived from an EMBL/GenBank/DDBJ whole genome shotgun (WGS) entry which is preliminary data.</text>
</comment>
<dbReference type="EC" id="6.1.1.20" evidence="15"/>
<dbReference type="CDD" id="cd00769">
    <property type="entry name" value="PheRS_beta_core"/>
    <property type="match status" value="1"/>
</dbReference>
<dbReference type="InterPro" id="IPR041616">
    <property type="entry name" value="PheRS_beta_core"/>
</dbReference>
<evidence type="ECO:0000259" key="18">
    <source>
        <dbReference type="PROSITE" id="PS51447"/>
    </source>
</evidence>
<dbReference type="InterPro" id="IPR005147">
    <property type="entry name" value="tRNA_synthase_B5-dom"/>
</dbReference>
<keyword evidence="5 16" id="KW-0820">tRNA-binding</keyword>
<dbReference type="Pfam" id="PF01588">
    <property type="entry name" value="tRNA_bind"/>
    <property type="match status" value="1"/>
</dbReference>
<evidence type="ECO:0000256" key="10">
    <source>
        <dbReference type="ARBA" id="ARBA00022842"/>
    </source>
</evidence>
<evidence type="ECO:0000256" key="12">
    <source>
        <dbReference type="ARBA" id="ARBA00022917"/>
    </source>
</evidence>
<evidence type="ECO:0000256" key="14">
    <source>
        <dbReference type="ARBA" id="ARBA00049255"/>
    </source>
</evidence>
<dbReference type="GO" id="GO:0000287">
    <property type="term" value="F:magnesium ion binding"/>
    <property type="evidence" value="ECO:0007669"/>
    <property type="project" value="UniProtKB-UniRule"/>
</dbReference>
<dbReference type="Gene3D" id="3.30.930.10">
    <property type="entry name" value="Bira Bifunctional Protein, Domain 2"/>
    <property type="match status" value="1"/>
</dbReference>
<dbReference type="FunFam" id="3.50.40.10:FF:000001">
    <property type="entry name" value="Phenylalanine--tRNA ligase beta subunit"/>
    <property type="match status" value="1"/>
</dbReference>
<evidence type="ECO:0000259" key="19">
    <source>
        <dbReference type="PROSITE" id="PS51483"/>
    </source>
</evidence>
<dbReference type="SUPFAM" id="SSF54991">
    <property type="entry name" value="Anticodon-binding domain of PheRS"/>
    <property type="match status" value="1"/>
</dbReference>
<dbReference type="Gene3D" id="3.30.56.10">
    <property type="match status" value="2"/>
</dbReference>
<keyword evidence="12 15" id="KW-0648">Protein biosynthesis</keyword>
<comment type="cofactor">
    <cofactor evidence="15">
        <name>Mg(2+)</name>
        <dbReference type="ChEBI" id="CHEBI:18420"/>
    </cofactor>
    <text evidence="15">Binds 2 magnesium ions per tetramer.</text>
</comment>
<reference evidence="20 21" key="1">
    <citation type="submission" date="2019-03" db="EMBL/GenBank/DDBJ databases">
        <title>Genomic Encyclopedia of Type Strains, Phase IV (KMG-IV): sequencing the most valuable type-strain genomes for metagenomic binning, comparative biology and taxonomic classification.</title>
        <authorList>
            <person name="Goeker M."/>
        </authorList>
    </citation>
    <scope>NUCLEOTIDE SEQUENCE [LARGE SCALE GENOMIC DNA]</scope>
    <source>
        <strain evidence="20 21">DSM 100013</strain>
    </source>
</reference>
<dbReference type="GO" id="GO:0006432">
    <property type="term" value="P:phenylalanyl-tRNA aminoacylation"/>
    <property type="evidence" value="ECO:0007669"/>
    <property type="project" value="UniProtKB-UniRule"/>
</dbReference>
<evidence type="ECO:0000256" key="15">
    <source>
        <dbReference type="HAMAP-Rule" id="MF_00283"/>
    </source>
</evidence>
<dbReference type="RefSeq" id="WP_132847883.1">
    <property type="nucleotide sequence ID" value="NZ_CP058648.1"/>
</dbReference>
<sequence>MLVPVKWLKDYININIDANTLADKLTMSGSKVEEVKNIGEDIKGVVVGRLESIKPHPDADKLVIVIANVGTEKLQIVTGAKNVKEGDYVPVAIHGAELAGGLKIKKGKLRGEVSEGMLCSQEEVGIAKSMIPEELKDGIWILDKEYSLGADLKEVVPFTDDVIEFEITSNRPDCLSMIGIARETSATLGLPFEYPTITLNEENEKSEDNAKVSIEDKEGCSRYIGRVITDVKIEASPLWMQQRLVKAGVRPINNIVDITNYVMLEYGQPLHAFDLGHIEDNTIIVRKALENEEFKTLDGVQRTLTENMTVIADTKKALAIAGVMGGLESEVTKETKTILLESAHFNADKIRATSKKLGLRTEASARFEKGVDPNIADVAANRACQLIEELGAGKVLKGSVDVYHDVRKPLTRTIRVKRINDLLGTNLSEENMISILESLEIKAVSKDELLEVVIPTFRMDLDHEADFAEEIGRIFGYDNLPATMAKGNIAVGGKTDGQLIEDLAKKTLNSIGMNELLTYSFVSPRSVNRINIAENDNKRNFVKLLNPLGDETSAMRTTILTNLLDVLERNNNRKVESARAFELGRIFIPKADKSEKLPDELKSLVIGMYGNEDFFTLKGAINSLLDTLGIKDYDYDVEKNNPTYHPGRCANIVVGNSILGTLGELHPMVSEEYGFSKRCYCAELDFEMIIELTKLDVLYKTLPKYPSIIRDFAFVLKEEIYVKEIENIIRRLGGDILESFKLFDVYKGDQVEAGHKSVAYTLTYRHKERTLTDDDVNKINDKILSAIKEELGGVLR</sequence>
<name>A0A4R2TL94_9FIRM</name>
<dbReference type="InterPro" id="IPR009061">
    <property type="entry name" value="DNA-bd_dom_put_sf"/>
</dbReference>
<keyword evidence="21" id="KW-1185">Reference proteome</keyword>
<feature type="binding site" evidence="15">
    <location>
        <position position="469"/>
    </location>
    <ligand>
        <name>Mg(2+)</name>
        <dbReference type="ChEBI" id="CHEBI:18420"/>
        <note>shared with alpha subunit</note>
    </ligand>
</feature>
<dbReference type="AlphaFoldDB" id="A0A4R2TL94"/>
<dbReference type="Pfam" id="PF03483">
    <property type="entry name" value="B3_4"/>
    <property type="match status" value="1"/>
</dbReference>
<dbReference type="GO" id="GO:0000049">
    <property type="term" value="F:tRNA binding"/>
    <property type="evidence" value="ECO:0007669"/>
    <property type="project" value="UniProtKB-UniRule"/>
</dbReference>
<dbReference type="InterPro" id="IPR012340">
    <property type="entry name" value="NA-bd_OB-fold"/>
</dbReference>
<dbReference type="Pfam" id="PF03484">
    <property type="entry name" value="B5"/>
    <property type="match status" value="1"/>
</dbReference>
<dbReference type="SUPFAM" id="SSF55681">
    <property type="entry name" value="Class II aaRS and biotin synthetases"/>
    <property type="match status" value="1"/>
</dbReference>
<dbReference type="GO" id="GO:0140096">
    <property type="term" value="F:catalytic activity, acting on a protein"/>
    <property type="evidence" value="ECO:0007669"/>
    <property type="project" value="UniProtKB-ARBA"/>
</dbReference>
<dbReference type="PROSITE" id="PS51447">
    <property type="entry name" value="FDX_ACB"/>
    <property type="match status" value="1"/>
</dbReference>
<dbReference type="InterPro" id="IPR004532">
    <property type="entry name" value="Phe-tRNA-ligase_IIc_bsu_bact"/>
</dbReference>
<evidence type="ECO:0000256" key="3">
    <source>
        <dbReference type="ARBA" id="ARBA00011209"/>
    </source>
</evidence>
<evidence type="ECO:0000256" key="4">
    <source>
        <dbReference type="ARBA" id="ARBA00022490"/>
    </source>
</evidence>
<evidence type="ECO:0000256" key="1">
    <source>
        <dbReference type="ARBA" id="ARBA00004496"/>
    </source>
</evidence>
<evidence type="ECO:0000256" key="6">
    <source>
        <dbReference type="ARBA" id="ARBA00022598"/>
    </source>
</evidence>
<dbReference type="Gene3D" id="3.50.40.10">
    <property type="entry name" value="Phenylalanyl-trna Synthetase, Chain B, domain 3"/>
    <property type="match status" value="1"/>
</dbReference>
<dbReference type="Proteomes" id="UP000295504">
    <property type="component" value="Unassembled WGS sequence"/>
</dbReference>
<dbReference type="CDD" id="cd02796">
    <property type="entry name" value="tRNA_bind_bactPheRS"/>
    <property type="match status" value="1"/>
</dbReference>
<dbReference type="Gene3D" id="3.30.70.380">
    <property type="entry name" value="Ferrodoxin-fold anticodon-binding domain"/>
    <property type="match status" value="1"/>
</dbReference>
<dbReference type="OrthoDB" id="9805455at2"/>
<dbReference type="InterPro" id="IPR033714">
    <property type="entry name" value="tRNA_bind_bactPheRS"/>
</dbReference>
<accession>A0A4R2TL94</accession>
<comment type="catalytic activity">
    <reaction evidence="14 15">
        <text>tRNA(Phe) + L-phenylalanine + ATP = L-phenylalanyl-tRNA(Phe) + AMP + diphosphate + H(+)</text>
        <dbReference type="Rhea" id="RHEA:19413"/>
        <dbReference type="Rhea" id="RHEA-COMP:9668"/>
        <dbReference type="Rhea" id="RHEA-COMP:9699"/>
        <dbReference type="ChEBI" id="CHEBI:15378"/>
        <dbReference type="ChEBI" id="CHEBI:30616"/>
        <dbReference type="ChEBI" id="CHEBI:33019"/>
        <dbReference type="ChEBI" id="CHEBI:58095"/>
        <dbReference type="ChEBI" id="CHEBI:78442"/>
        <dbReference type="ChEBI" id="CHEBI:78531"/>
        <dbReference type="ChEBI" id="CHEBI:456215"/>
        <dbReference type="EC" id="6.1.1.20"/>
    </reaction>
</comment>
<keyword evidence="9 15" id="KW-0067">ATP-binding</keyword>
<keyword evidence="4 15" id="KW-0963">Cytoplasm</keyword>
<comment type="subcellular location">
    <subcellularLocation>
        <location evidence="1 15">Cytoplasm</location>
    </subcellularLocation>
</comment>
<dbReference type="NCBIfam" id="TIGR00472">
    <property type="entry name" value="pheT_bact"/>
    <property type="match status" value="1"/>
</dbReference>
<evidence type="ECO:0000256" key="9">
    <source>
        <dbReference type="ARBA" id="ARBA00022840"/>
    </source>
</evidence>
<protein>
    <recommendedName>
        <fullName evidence="15">Phenylalanine--tRNA ligase beta subunit</fullName>
        <ecNumber evidence="15">6.1.1.20</ecNumber>
    </recommendedName>
    <alternativeName>
        <fullName evidence="15">Phenylalanyl-tRNA synthetase beta subunit</fullName>
        <shortName evidence="15">PheRS</shortName>
    </alternativeName>
</protein>
<keyword evidence="7 15" id="KW-0479">Metal-binding</keyword>
<dbReference type="EMBL" id="SLYC01000007">
    <property type="protein sequence ID" value="TCQ04191.1"/>
    <property type="molecule type" value="Genomic_DNA"/>
</dbReference>
<keyword evidence="8 15" id="KW-0547">Nucleotide-binding</keyword>
<dbReference type="PROSITE" id="PS51483">
    <property type="entry name" value="B5"/>
    <property type="match status" value="1"/>
</dbReference>
<evidence type="ECO:0000256" key="5">
    <source>
        <dbReference type="ARBA" id="ARBA00022555"/>
    </source>
</evidence>
<feature type="binding site" evidence="15">
    <location>
        <position position="470"/>
    </location>
    <ligand>
        <name>Mg(2+)</name>
        <dbReference type="ChEBI" id="CHEBI:18420"/>
        <note>shared with alpha subunit</note>
    </ligand>
</feature>
<evidence type="ECO:0000313" key="20">
    <source>
        <dbReference type="EMBL" id="TCQ04191.1"/>
    </source>
</evidence>
<dbReference type="PANTHER" id="PTHR10947">
    <property type="entry name" value="PHENYLALANYL-TRNA SYNTHETASE BETA CHAIN AND LEUCINE-RICH REPEAT-CONTAINING PROTEIN 47"/>
    <property type="match status" value="1"/>
</dbReference>